<dbReference type="RefSeq" id="WP_073480689.1">
    <property type="nucleotide sequence ID" value="NZ_FQVN01000002.1"/>
</dbReference>
<dbReference type="InterPro" id="IPR025680">
    <property type="entry name" value="DddI"/>
</dbReference>
<dbReference type="AlphaFoldDB" id="A0A1M4YRP9"/>
<proteinExistence type="predicted"/>
<protein>
    <submittedName>
        <fullName evidence="1">Immunity protein Imm1</fullName>
    </submittedName>
</protein>
<gene>
    <name evidence="1" type="ORF">SAMN05444320_102459</name>
</gene>
<sequence>MAHQLEVYYEFEHDDEPVVVATPEQAGEVLERMRAAYAGRRPVMAQVVIAGSTGFEHLHVGVDGEVGVVSFTGPAGGFHSLGDPAPGEVTFYYGGHNRELPANARVPLADVKHAMAEFLTSGGKRPSCLRWQPMAMM</sequence>
<dbReference type="Proteomes" id="UP000184501">
    <property type="component" value="Unassembled WGS sequence"/>
</dbReference>
<reference evidence="1 2" key="1">
    <citation type="submission" date="2016-11" db="EMBL/GenBank/DDBJ databases">
        <authorList>
            <person name="Jaros S."/>
            <person name="Januszkiewicz K."/>
            <person name="Wedrychowicz H."/>
        </authorList>
    </citation>
    <scope>NUCLEOTIDE SEQUENCE [LARGE SCALE GENOMIC DNA]</scope>
    <source>
        <strain evidence="1 2">DSM 44523</strain>
    </source>
</reference>
<organism evidence="1 2">
    <name type="scientific">Streptoalloteichus hindustanus</name>
    <dbReference type="NCBI Taxonomy" id="2017"/>
    <lineage>
        <taxon>Bacteria</taxon>
        <taxon>Bacillati</taxon>
        <taxon>Actinomycetota</taxon>
        <taxon>Actinomycetes</taxon>
        <taxon>Pseudonocardiales</taxon>
        <taxon>Pseudonocardiaceae</taxon>
        <taxon>Streptoalloteichus</taxon>
    </lineage>
</organism>
<dbReference type="Pfam" id="PF14430">
    <property type="entry name" value="Imm1"/>
    <property type="match status" value="1"/>
</dbReference>
<evidence type="ECO:0000313" key="2">
    <source>
        <dbReference type="Proteomes" id="UP000184501"/>
    </source>
</evidence>
<dbReference type="EMBL" id="FQVN01000002">
    <property type="protein sequence ID" value="SHF08474.1"/>
    <property type="molecule type" value="Genomic_DNA"/>
</dbReference>
<dbReference type="OrthoDB" id="5185958at2"/>
<keyword evidence="2" id="KW-1185">Reference proteome</keyword>
<accession>A0A1M4YRP9</accession>
<evidence type="ECO:0000313" key="1">
    <source>
        <dbReference type="EMBL" id="SHF08474.1"/>
    </source>
</evidence>
<name>A0A1M4YRP9_STRHI</name>